<gene>
    <name evidence="9" type="ORF">GSTUAT00004065001</name>
</gene>
<evidence type="ECO:0000256" key="5">
    <source>
        <dbReference type="ARBA" id="ARBA00023098"/>
    </source>
</evidence>
<dbReference type="Gene3D" id="3.40.50.720">
    <property type="entry name" value="NAD(P)-binding Rossmann-like Domain"/>
    <property type="match status" value="1"/>
</dbReference>
<proteinExistence type="inferred from homology"/>
<dbReference type="Proteomes" id="UP001412239">
    <property type="component" value="Unassembled WGS sequence"/>
</dbReference>
<accession>A0A292PYV4</accession>
<keyword evidence="2" id="KW-0521">NADP</keyword>
<keyword evidence="3" id="KW-0752">Steroid biosynthesis</keyword>
<evidence type="ECO:0000256" key="6">
    <source>
        <dbReference type="ARBA" id="ARBA00023589"/>
    </source>
</evidence>
<dbReference type="EC" id="1.1.1.270" evidence="8"/>
<evidence type="ECO:0000256" key="1">
    <source>
        <dbReference type="ARBA" id="ARBA00022516"/>
    </source>
</evidence>
<dbReference type="InterPro" id="IPR002347">
    <property type="entry name" value="SDR_fam"/>
</dbReference>
<comment type="similarity">
    <text evidence="7">Belongs to the short-chain dehydrogenases/reductases (SDR) family. ERG27 subfamily.</text>
</comment>
<dbReference type="PANTHER" id="PTHR43647:SF1">
    <property type="entry name" value="3-KETO-STEROID REDUCTASE ERG27"/>
    <property type="match status" value="1"/>
</dbReference>
<dbReference type="GO" id="GO:0006696">
    <property type="term" value="P:ergosterol biosynthetic process"/>
    <property type="evidence" value="ECO:0007669"/>
    <property type="project" value="TreeGrafter"/>
</dbReference>
<dbReference type="SUPFAM" id="SSF51735">
    <property type="entry name" value="NAD(P)-binding Rossmann-fold domains"/>
    <property type="match status" value="1"/>
</dbReference>
<evidence type="ECO:0000256" key="3">
    <source>
        <dbReference type="ARBA" id="ARBA00022955"/>
    </source>
</evidence>
<comment type="pathway">
    <text evidence="6">Steroid biosynthesis; zymosterol biosynthesis; zymosterol from lanosterol: step 5/6.</text>
</comment>
<dbReference type="AlphaFoldDB" id="A0A292PYV4"/>
<protein>
    <recommendedName>
        <fullName evidence="8">3beta-hydroxysteroid 3-dehydrogenase</fullName>
        <ecNumber evidence="8">1.1.1.270</ecNumber>
    </recommendedName>
</protein>
<dbReference type="GO" id="GO:0005789">
    <property type="term" value="C:endoplasmic reticulum membrane"/>
    <property type="evidence" value="ECO:0007669"/>
    <property type="project" value="TreeGrafter"/>
</dbReference>
<evidence type="ECO:0000256" key="7">
    <source>
        <dbReference type="ARBA" id="ARBA00023593"/>
    </source>
</evidence>
<name>A0A292PYV4_9PEZI</name>
<dbReference type="EMBL" id="LN891011">
    <property type="protein sequence ID" value="CUS11808.1"/>
    <property type="molecule type" value="Genomic_DNA"/>
</dbReference>
<dbReference type="InterPro" id="IPR036291">
    <property type="entry name" value="NAD(P)-bd_dom_sf"/>
</dbReference>
<evidence type="ECO:0000256" key="8">
    <source>
        <dbReference type="ARBA" id="ARBA00023621"/>
    </source>
</evidence>
<keyword evidence="10" id="KW-1185">Reference proteome</keyword>
<keyword evidence="1" id="KW-0444">Lipid biosynthesis</keyword>
<evidence type="ECO:0000313" key="9">
    <source>
        <dbReference type="EMBL" id="CUS11808.1"/>
    </source>
</evidence>
<evidence type="ECO:0000256" key="2">
    <source>
        <dbReference type="ARBA" id="ARBA00022857"/>
    </source>
</evidence>
<keyword evidence="4" id="KW-0560">Oxidoreductase</keyword>
<sequence>MSEKTQFYFLLTGANSGLGLSLAHRLLDDFLTTHPDNHHLTLILTTRSHSKGSATLALLSNHLHTRKVPTPRYTLAHHSVDLTNLVSVHSLAQTLYSSYPHLDAAILNAGMGTFLGIDWLNCFISLAKNWIRAVTVPTYKIQDVGCMTAQEAPLSGESIPTVFTANVFGHYFLVHEVVDLLARGGGRIIWTSSLEAYPWALSTDDLQGVRASHSYESTKRLTDVLALTSGLECTSPFTASFFCQKQSDDNIGFEKKQNQQVPKMYVCHPGICGTSIIPLNFILFNCMLLAFYIARWFGSPWHTISTYSGANAASWLALAPDDELKDVQAPGIKWGSACTRSGKQMVKATDVEGEENRPEFEELGRECWKQMEGLRMSWREKLGQKAAQ</sequence>
<dbReference type="InterPro" id="IPR051593">
    <property type="entry name" value="Ergosterol_Biosynth_ERG27"/>
</dbReference>
<dbReference type="PANTHER" id="PTHR43647">
    <property type="entry name" value="DEHYDROGENASE"/>
    <property type="match status" value="1"/>
</dbReference>
<dbReference type="GO" id="GO:0000253">
    <property type="term" value="F:3-beta-hydroxysteroid 3-dehydrogenase (NADP+) activity"/>
    <property type="evidence" value="ECO:0007669"/>
    <property type="project" value="UniProtKB-EC"/>
</dbReference>
<organism evidence="9 10">
    <name type="scientific">Tuber aestivum</name>
    <name type="common">summer truffle</name>
    <dbReference type="NCBI Taxonomy" id="59557"/>
    <lineage>
        <taxon>Eukaryota</taxon>
        <taxon>Fungi</taxon>
        <taxon>Dikarya</taxon>
        <taxon>Ascomycota</taxon>
        <taxon>Pezizomycotina</taxon>
        <taxon>Pezizomycetes</taxon>
        <taxon>Pezizales</taxon>
        <taxon>Tuberaceae</taxon>
        <taxon>Tuber</taxon>
    </lineage>
</organism>
<reference evidence="9" key="1">
    <citation type="submission" date="2015-10" db="EMBL/GenBank/DDBJ databases">
        <authorList>
            <person name="Regsiter A."/>
            <person name="william w."/>
        </authorList>
    </citation>
    <scope>NUCLEOTIDE SEQUENCE</scope>
    <source>
        <strain evidence="9">Montdore</strain>
    </source>
</reference>
<evidence type="ECO:0000256" key="4">
    <source>
        <dbReference type="ARBA" id="ARBA00023002"/>
    </source>
</evidence>
<dbReference type="GO" id="GO:0005741">
    <property type="term" value="C:mitochondrial outer membrane"/>
    <property type="evidence" value="ECO:0007669"/>
    <property type="project" value="TreeGrafter"/>
</dbReference>
<keyword evidence="5" id="KW-0443">Lipid metabolism</keyword>
<dbReference type="GO" id="GO:0005811">
    <property type="term" value="C:lipid droplet"/>
    <property type="evidence" value="ECO:0007669"/>
    <property type="project" value="TreeGrafter"/>
</dbReference>
<dbReference type="PRINTS" id="PR00081">
    <property type="entry name" value="GDHRDH"/>
</dbReference>
<evidence type="ECO:0000313" key="10">
    <source>
        <dbReference type="Proteomes" id="UP001412239"/>
    </source>
</evidence>